<reference evidence="2 3" key="1">
    <citation type="journal article" date="1999" name="DNA Res.">
        <title>Complete genome sequence of an aerobic hyper-thermophilic crenarchaeon, Aeropyrum pernix K1.</title>
        <authorList>
            <person name="Kawarabayasi Y."/>
            <person name="Hino Y."/>
            <person name="Horikawa H."/>
            <person name="Yamazaki S."/>
            <person name="Haikawa Y."/>
            <person name="Jin-no K."/>
            <person name="Takahashi M."/>
            <person name="Sekine M."/>
            <person name="Baba S."/>
            <person name="Ankai A."/>
            <person name="Kosugi H."/>
            <person name="Hosoyama A."/>
            <person name="Fukui S."/>
            <person name="Nagai Y."/>
            <person name="Nishijima K."/>
            <person name="Nakazawa H."/>
            <person name="Takamiya M."/>
            <person name="Masuda S."/>
            <person name="Funahashi T."/>
            <person name="Tanaka T."/>
            <person name="Kudoh Y."/>
            <person name="Yamazaki J."/>
            <person name="Kushida N."/>
            <person name="Oguchi A."/>
            <person name="Aoki K."/>
            <person name="Kubota K."/>
            <person name="Nakamura Y."/>
            <person name="Nomura N."/>
            <person name="Sako Y."/>
            <person name="Kikuchi H."/>
        </authorList>
    </citation>
    <scope>NUCLEOTIDE SEQUENCE [LARGE SCALE GENOMIC DNA]</scope>
    <source>
        <strain evidence="3">ATCC 700893 / DSM 11879 / JCM 9820 / NBRC 100138 / K1</strain>
    </source>
</reference>
<dbReference type="PIR" id="D72680">
    <property type="entry name" value="D72680"/>
</dbReference>
<gene>
    <name evidence="2" type="ordered locus">APE_0864.1</name>
</gene>
<dbReference type="STRING" id="272557.APE_0864.1"/>
<dbReference type="EnsemblBacteria" id="BAA79844">
    <property type="protein sequence ID" value="BAA79844"/>
    <property type="gene ID" value="APE_0864.1"/>
</dbReference>
<dbReference type="GeneID" id="1444958"/>
<sequence length="135" mass="15323">MLGWLRRKAGELRRRRRVRSRIVSHLVSKGVARRDAERLAPLVMRGELTVSEAVSLGKRLGRDRVARVERRLRGEERRKNDSKGGDRFLGLSRSILGFTLGTSGSQPIDLFGGQTGESKRRRRRGGREPGQPPLW</sequence>
<evidence type="ECO:0000256" key="1">
    <source>
        <dbReference type="SAM" id="MobiDB-lite"/>
    </source>
</evidence>
<dbReference type="AlphaFoldDB" id="Q9YDQ3"/>
<dbReference type="EMBL" id="BA000002">
    <property type="protein sequence ID" value="BAA79844.2"/>
    <property type="molecule type" value="Genomic_DNA"/>
</dbReference>
<feature type="region of interest" description="Disordered" evidence="1">
    <location>
        <begin position="99"/>
        <end position="135"/>
    </location>
</feature>
<dbReference type="KEGG" id="ape:APE_0864.1"/>
<keyword evidence="3" id="KW-1185">Reference proteome</keyword>
<name>Q9YDQ3_AERPE</name>
<accession>Q9YDQ3</accession>
<proteinExistence type="predicted"/>
<evidence type="ECO:0000313" key="3">
    <source>
        <dbReference type="Proteomes" id="UP000002518"/>
    </source>
</evidence>
<dbReference type="RefSeq" id="WP_010866024.1">
    <property type="nucleotide sequence ID" value="NC_000854.2"/>
</dbReference>
<evidence type="ECO:0000313" key="2">
    <source>
        <dbReference type="EMBL" id="BAA79844.2"/>
    </source>
</evidence>
<organism evidence="2 3">
    <name type="scientific">Aeropyrum pernix (strain ATCC 700893 / DSM 11879 / JCM 9820 / NBRC 100138 / K1)</name>
    <dbReference type="NCBI Taxonomy" id="272557"/>
    <lineage>
        <taxon>Archaea</taxon>
        <taxon>Thermoproteota</taxon>
        <taxon>Thermoprotei</taxon>
        <taxon>Desulfurococcales</taxon>
        <taxon>Desulfurococcaceae</taxon>
        <taxon>Aeropyrum</taxon>
    </lineage>
</organism>
<dbReference type="Proteomes" id="UP000002518">
    <property type="component" value="Chromosome"/>
</dbReference>
<protein>
    <submittedName>
        <fullName evidence="2">Uncharacterized protein</fullName>
    </submittedName>
</protein>